<dbReference type="InterPro" id="IPR029787">
    <property type="entry name" value="Nucleotide_cyclase"/>
</dbReference>
<dbReference type="PROSITE" id="PS50887">
    <property type="entry name" value="GGDEF"/>
    <property type="match status" value="1"/>
</dbReference>
<feature type="domain" description="EAL" evidence="3">
    <location>
        <begin position="306"/>
        <end position="561"/>
    </location>
</feature>
<dbReference type="RefSeq" id="WP_182972859.1">
    <property type="nucleotide sequence ID" value="NZ_JABEQN010000003.1"/>
</dbReference>
<dbReference type="InterPro" id="IPR000160">
    <property type="entry name" value="GGDEF_dom"/>
</dbReference>
<dbReference type="CDD" id="cd00130">
    <property type="entry name" value="PAS"/>
    <property type="match status" value="1"/>
</dbReference>
<evidence type="ECO:0000259" key="3">
    <source>
        <dbReference type="PROSITE" id="PS50883"/>
    </source>
</evidence>
<dbReference type="PANTHER" id="PTHR44757:SF2">
    <property type="entry name" value="BIOFILM ARCHITECTURE MAINTENANCE PROTEIN MBAA"/>
    <property type="match status" value="1"/>
</dbReference>
<evidence type="ECO:0000259" key="1">
    <source>
        <dbReference type="PROSITE" id="PS50112"/>
    </source>
</evidence>
<dbReference type="SMART" id="SM00086">
    <property type="entry name" value="PAC"/>
    <property type="match status" value="1"/>
</dbReference>
<dbReference type="InterPro" id="IPR001610">
    <property type="entry name" value="PAC"/>
</dbReference>
<evidence type="ECO:0000313" key="8">
    <source>
        <dbReference type="Proteomes" id="UP000561077"/>
    </source>
</evidence>
<dbReference type="CDD" id="cd01948">
    <property type="entry name" value="EAL"/>
    <property type="match status" value="1"/>
</dbReference>
<feature type="domain" description="PAS" evidence="1">
    <location>
        <begin position="2"/>
        <end position="45"/>
    </location>
</feature>
<evidence type="ECO:0000259" key="2">
    <source>
        <dbReference type="PROSITE" id="PS50113"/>
    </source>
</evidence>
<dbReference type="InterPro" id="IPR000014">
    <property type="entry name" value="PAS"/>
</dbReference>
<dbReference type="SUPFAM" id="SSF141868">
    <property type="entry name" value="EAL domain-like"/>
    <property type="match status" value="1"/>
</dbReference>
<reference evidence="7 8" key="1">
    <citation type="submission" date="2020-04" db="EMBL/GenBank/DDBJ databases">
        <title>Description of novel Gluconacetobacter.</title>
        <authorList>
            <person name="Sombolestani A."/>
        </authorList>
    </citation>
    <scope>NUCLEOTIDE SEQUENCE [LARGE SCALE GENOMIC DNA]</scope>
    <source>
        <strain evidence="6 7">LMG 1728</strain>
        <strain evidence="5 8">LMG 1731</strain>
    </source>
</reference>
<dbReference type="SMART" id="SM00052">
    <property type="entry name" value="EAL"/>
    <property type="match status" value="1"/>
</dbReference>
<organism evidence="5 8">
    <name type="scientific">Gluconacetobacter dulcium</name>
    <dbReference type="NCBI Taxonomy" id="2729096"/>
    <lineage>
        <taxon>Bacteria</taxon>
        <taxon>Pseudomonadati</taxon>
        <taxon>Pseudomonadota</taxon>
        <taxon>Alphaproteobacteria</taxon>
        <taxon>Acetobacterales</taxon>
        <taxon>Acetobacteraceae</taxon>
        <taxon>Gluconacetobacter</taxon>
    </lineage>
</organism>
<dbReference type="Gene3D" id="3.30.450.20">
    <property type="entry name" value="PAS domain"/>
    <property type="match status" value="1"/>
</dbReference>
<dbReference type="InterPro" id="IPR035965">
    <property type="entry name" value="PAS-like_dom_sf"/>
</dbReference>
<evidence type="ECO:0000313" key="7">
    <source>
        <dbReference type="Proteomes" id="UP000540490"/>
    </source>
</evidence>
<evidence type="ECO:0000259" key="4">
    <source>
        <dbReference type="PROSITE" id="PS50887"/>
    </source>
</evidence>
<feature type="domain" description="PAC" evidence="2">
    <location>
        <begin position="74"/>
        <end position="126"/>
    </location>
</feature>
<dbReference type="PANTHER" id="PTHR44757">
    <property type="entry name" value="DIGUANYLATE CYCLASE DGCP"/>
    <property type="match status" value="1"/>
</dbReference>
<dbReference type="SUPFAM" id="SSF55785">
    <property type="entry name" value="PYP-like sensor domain (PAS domain)"/>
    <property type="match status" value="1"/>
</dbReference>
<dbReference type="CDD" id="cd01949">
    <property type="entry name" value="GGDEF"/>
    <property type="match status" value="1"/>
</dbReference>
<gene>
    <name evidence="6" type="ORF">HLH25_04140</name>
    <name evidence="5" type="ORF">HLH26_06200</name>
</gene>
<dbReference type="InterPro" id="IPR000700">
    <property type="entry name" value="PAS-assoc_C"/>
</dbReference>
<dbReference type="NCBIfam" id="TIGR00254">
    <property type="entry name" value="GGDEF"/>
    <property type="match status" value="1"/>
</dbReference>
<protein>
    <submittedName>
        <fullName evidence="5">EAL domain-containing protein</fullName>
    </submittedName>
</protein>
<dbReference type="PROSITE" id="PS50112">
    <property type="entry name" value="PAS"/>
    <property type="match status" value="1"/>
</dbReference>
<dbReference type="InterPro" id="IPR043128">
    <property type="entry name" value="Rev_trsase/Diguanyl_cyclase"/>
</dbReference>
<dbReference type="InterPro" id="IPR052155">
    <property type="entry name" value="Biofilm_reg_signaling"/>
</dbReference>
<sequence length="581" mass="65714">MKENFIRYALDNAAIVVMTDARGTITFANKKFCEISGYSKEELVGFNHRILRSGIHRREFFRMMYQKITAGHIWHGEICNRRKDGSLYWVDTTIVPHIAGAGTVDGYVAIRFDITTRKELEEELQINIKHLETAANTDFLTDLPNRRLFSQHMEDLINRSGKESGTFHLAILDIDLFKEINDSFGHEMGDYLLKVIASRLRAVMDDHVFIARLGGDEFGIILDRERSVENLELFEKILDAVREPISIGSITRYSSASMGCAAFPQHGKDAASLLQAADIALYRAKALGRDRVEVFNNESMQAVKRKSQLLSDVDIGLRSEEFMFFYQPILYPASCPAISFEALARWHHPQRGIVSPADFHIALTDPATCAIFGLYMLDHVFVDMATMRARGIRFGRVGINLTNADFRSDVFLERFFNRCTETGIGPEQFSVEVTETMLLGRDQRRVERGLQQLHDAGVEVVLDDFGTGYASLTHLREFPIDRLKIDRRFVSNIETSSEDYVIVRGIIDIAHGLGKTVTAEGIETAQQAKILLDMRCDSLQGWLFSKACALEDLYSAVQEIPEILRKLDCQPAMKAQAPHLA</sequence>
<dbReference type="InterPro" id="IPR035919">
    <property type="entry name" value="EAL_sf"/>
</dbReference>
<dbReference type="PROSITE" id="PS50883">
    <property type="entry name" value="EAL"/>
    <property type="match status" value="1"/>
</dbReference>
<keyword evidence="7" id="KW-1185">Reference proteome</keyword>
<dbReference type="EMBL" id="JABEQN010000003">
    <property type="protein sequence ID" value="MBB2192840.1"/>
    <property type="molecule type" value="Genomic_DNA"/>
</dbReference>
<dbReference type="NCBIfam" id="TIGR00229">
    <property type="entry name" value="sensory_box"/>
    <property type="match status" value="1"/>
</dbReference>
<name>A0A7W4IJQ3_9PROT</name>
<dbReference type="EMBL" id="JABEQO010000005">
    <property type="protein sequence ID" value="MBB2164136.1"/>
    <property type="molecule type" value="Genomic_DNA"/>
</dbReference>
<dbReference type="Proteomes" id="UP000540490">
    <property type="component" value="Unassembled WGS sequence"/>
</dbReference>
<dbReference type="Gene3D" id="3.30.70.270">
    <property type="match status" value="1"/>
</dbReference>
<dbReference type="Pfam" id="PF00990">
    <property type="entry name" value="GGDEF"/>
    <property type="match status" value="1"/>
</dbReference>
<proteinExistence type="predicted"/>
<dbReference type="PROSITE" id="PS50113">
    <property type="entry name" value="PAC"/>
    <property type="match status" value="1"/>
</dbReference>
<comment type="caution">
    <text evidence="5">The sequence shown here is derived from an EMBL/GenBank/DDBJ whole genome shotgun (WGS) entry which is preliminary data.</text>
</comment>
<dbReference type="GO" id="GO:0003824">
    <property type="term" value="F:catalytic activity"/>
    <property type="evidence" value="ECO:0007669"/>
    <property type="project" value="UniProtKB-ARBA"/>
</dbReference>
<dbReference type="Pfam" id="PF13426">
    <property type="entry name" value="PAS_9"/>
    <property type="match status" value="1"/>
</dbReference>
<evidence type="ECO:0000313" key="5">
    <source>
        <dbReference type="EMBL" id="MBB2164136.1"/>
    </source>
</evidence>
<dbReference type="Gene3D" id="3.20.20.450">
    <property type="entry name" value="EAL domain"/>
    <property type="match status" value="1"/>
</dbReference>
<dbReference type="SMART" id="SM00267">
    <property type="entry name" value="GGDEF"/>
    <property type="match status" value="1"/>
</dbReference>
<dbReference type="Pfam" id="PF00563">
    <property type="entry name" value="EAL"/>
    <property type="match status" value="1"/>
</dbReference>
<feature type="domain" description="GGDEF" evidence="4">
    <location>
        <begin position="165"/>
        <end position="297"/>
    </location>
</feature>
<dbReference type="SUPFAM" id="SSF55073">
    <property type="entry name" value="Nucleotide cyclase"/>
    <property type="match status" value="1"/>
</dbReference>
<dbReference type="AlphaFoldDB" id="A0A7W4IJQ3"/>
<accession>A0A7W4IJQ3</accession>
<dbReference type="SMART" id="SM00091">
    <property type="entry name" value="PAS"/>
    <property type="match status" value="1"/>
</dbReference>
<dbReference type="FunFam" id="3.30.70.270:FF:000001">
    <property type="entry name" value="Diguanylate cyclase domain protein"/>
    <property type="match status" value="1"/>
</dbReference>
<dbReference type="Proteomes" id="UP000561077">
    <property type="component" value="Unassembled WGS sequence"/>
</dbReference>
<evidence type="ECO:0000313" key="6">
    <source>
        <dbReference type="EMBL" id="MBB2192840.1"/>
    </source>
</evidence>
<dbReference type="InterPro" id="IPR001633">
    <property type="entry name" value="EAL_dom"/>
</dbReference>